<evidence type="ECO:0000313" key="7">
    <source>
        <dbReference type="Proteomes" id="UP000631465"/>
    </source>
</evidence>
<dbReference type="PANTHER" id="PTHR16263">
    <property type="entry name" value="TETRATRICOPEPTIDE REPEAT PROTEIN 38"/>
    <property type="match status" value="1"/>
</dbReference>
<dbReference type="InterPro" id="IPR011990">
    <property type="entry name" value="TPR-like_helical_dom_sf"/>
</dbReference>
<reference evidence="6 7" key="1">
    <citation type="submission" date="2019-10" db="EMBL/GenBank/DDBJ databases">
        <title>Chromosome-level genome assembly of Tarim red deer.</title>
        <authorList>
            <person name="Ba H."/>
        </authorList>
    </citation>
    <scope>NUCLEOTIDE SEQUENCE [LARGE SCALE GENOMIC DNA]</scope>
    <source>
        <strain evidence="6">CEY-2017</strain>
        <tissue evidence="6">Blood</tissue>
    </source>
</reference>
<evidence type="ECO:0000256" key="2">
    <source>
        <dbReference type="ARBA" id="ARBA00019992"/>
    </source>
</evidence>
<dbReference type="EMBL" id="WMHW01000312">
    <property type="protein sequence ID" value="KAF4008209.1"/>
    <property type="molecule type" value="Genomic_DNA"/>
</dbReference>
<proteinExistence type="inferred from homology"/>
<dbReference type="AlphaFoldDB" id="A0A833W237"/>
<dbReference type="SUPFAM" id="SSF48452">
    <property type="entry name" value="TPR-like"/>
    <property type="match status" value="1"/>
</dbReference>
<evidence type="ECO:0000256" key="3">
    <source>
        <dbReference type="ARBA" id="ARBA00022737"/>
    </source>
</evidence>
<gene>
    <name evidence="6" type="ORF">G4228_019870</name>
</gene>
<evidence type="ECO:0000256" key="5">
    <source>
        <dbReference type="SAM" id="MobiDB-lite"/>
    </source>
</evidence>
<accession>A0A833W237</accession>
<evidence type="ECO:0000313" key="6">
    <source>
        <dbReference type="EMBL" id="KAF4008209.1"/>
    </source>
</evidence>
<comment type="similarity">
    <text evidence="1">Belongs to the TTC38 family.</text>
</comment>
<organism evidence="6 7">
    <name type="scientific">Cervus hanglu yarkandensis</name>
    <name type="common">Yarkand deer</name>
    <dbReference type="NCBI Taxonomy" id="84702"/>
    <lineage>
        <taxon>Eukaryota</taxon>
        <taxon>Metazoa</taxon>
        <taxon>Chordata</taxon>
        <taxon>Craniata</taxon>
        <taxon>Vertebrata</taxon>
        <taxon>Euteleostomi</taxon>
        <taxon>Mammalia</taxon>
        <taxon>Eutheria</taxon>
        <taxon>Laurasiatheria</taxon>
        <taxon>Artiodactyla</taxon>
        <taxon>Ruminantia</taxon>
        <taxon>Pecora</taxon>
        <taxon>Cervidae</taxon>
        <taxon>Cervinae</taxon>
        <taxon>Cervus</taxon>
    </lineage>
</organism>
<comment type="caution">
    <text evidence="6">The sequence shown here is derived from an EMBL/GenBank/DDBJ whole genome shotgun (WGS) entry which is preliminary data.</text>
</comment>
<keyword evidence="3" id="KW-0677">Repeat</keyword>
<keyword evidence="7" id="KW-1185">Reference proteome</keyword>
<evidence type="ECO:0000256" key="1">
    <source>
        <dbReference type="ARBA" id="ARBA00005857"/>
    </source>
</evidence>
<dbReference type="PANTHER" id="PTHR16263:SF4">
    <property type="entry name" value="TETRATRICOPEPTIDE REPEAT PROTEIN 38"/>
    <property type="match status" value="1"/>
</dbReference>
<dbReference type="Proteomes" id="UP000631465">
    <property type="component" value="Unassembled WGS sequence"/>
</dbReference>
<keyword evidence="4" id="KW-0802">TPR repeat</keyword>
<name>A0A833W237_9CERV</name>
<evidence type="ECO:0000256" key="4">
    <source>
        <dbReference type="ARBA" id="ARBA00022803"/>
    </source>
</evidence>
<protein>
    <recommendedName>
        <fullName evidence="2">Tetratricopeptide repeat protein 38</fullName>
    </recommendedName>
</protein>
<feature type="region of interest" description="Disordered" evidence="5">
    <location>
        <begin position="187"/>
        <end position="206"/>
    </location>
</feature>
<sequence>MAATTPLRDCQYVKWTNDQGLGGIESCLSKLKAADPTFAMGHAIANGLVLIGTGSSVRLDKELDVAVKTMVEISKTQPLTHREQLHVSAVETFAKGNFPKACELWEQILRDHPTDMLALKFSHDAYFYLGYQEQMRDSVARVYPFWTPDIPLSSYVKGIYSFGLMETNLYDRAEKLAKEVGGPFPGAGPLGERCQGGQSRPGSAPHSAPHFLLGGLVLTERAAPSGHLCRPGLQSYLAQVGEGP</sequence>
<dbReference type="InterPro" id="IPR033891">
    <property type="entry name" value="TTC38"/>
</dbReference>